<dbReference type="AlphaFoldDB" id="A0A176VCK3"/>
<dbReference type="Proteomes" id="UP000077202">
    <property type="component" value="Unassembled WGS sequence"/>
</dbReference>
<sequence length="240" mass="25684">MSASRNQQLLPHPSTTPRASSLGLPSLGPRLSGSKFKSARKLLRGEPPMIIMHGVKRSPASRCDAVSPIFISIVEKRSQGSLDFWTGAGKAKLSGLTKKAKSIPSSLSPCPGSFLLFFLSLSPNRKAKGRKGMERQGKWCLFRSMSASTFSFKMILVSCSSCDTTNIGLNLERPSCGGGVVPSPALLIPGASPILFRFPHSRMRSPTVGMAWDAVNALADVEGATSGKLDLERTWCSGEM</sequence>
<organism evidence="2 3">
    <name type="scientific">Marchantia polymorpha subsp. ruderalis</name>
    <dbReference type="NCBI Taxonomy" id="1480154"/>
    <lineage>
        <taxon>Eukaryota</taxon>
        <taxon>Viridiplantae</taxon>
        <taxon>Streptophyta</taxon>
        <taxon>Embryophyta</taxon>
        <taxon>Marchantiophyta</taxon>
        <taxon>Marchantiopsida</taxon>
        <taxon>Marchantiidae</taxon>
        <taxon>Marchantiales</taxon>
        <taxon>Marchantiaceae</taxon>
        <taxon>Marchantia</taxon>
    </lineage>
</organism>
<protein>
    <submittedName>
        <fullName evidence="2">Uncharacterized protein</fullName>
    </submittedName>
</protein>
<accession>A0A176VCK3</accession>
<gene>
    <name evidence="2" type="ORF">AXG93_723s1050</name>
</gene>
<comment type="caution">
    <text evidence="2">The sequence shown here is derived from an EMBL/GenBank/DDBJ whole genome shotgun (WGS) entry which is preliminary data.</text>
</comment>
<feature type="compositionally biased region" description="Polar residues" evidence="1">
    <location>
        <begin position="1"/>
        <end position="16"/>
    </location>
</feature>
<proteinExistence type="predicted"/>
<feature type="compositionally biased region" description="Low complexity" evidence="1">
    <location>
        <begin position="17"/>
        <end position="33"/>
    </location>
</feature>
<keyword evidence="3" id="KW-1185">Reference proteome</keyword>
<evidence type="ECO:0000313" key="2">
    <source>
        <dbReference type="EMBL" id="OAE18253.1"/>
    </source>
</evidence>
<evidence type="ECO:0000313" key="3">
    <source>
        <dbReference type="Proteomes" id="UP000077202"/>
    </source>
</evidence>
<dbReference type="EMBL" id="LVLJ01004086">
    <property type="protein sequence ID" value="OAE18253.1"/>
    <property type="molecule type" value="Genomic_DNA"/>
</dbReference>
<reference evidence="2" key="1">
    <citation type="submission" date="2016-03" db="EMBL/GenBank/DDBJ databases">
        <title>Mechanisms controlling the formation of the plant cell surface in tip-growing cells are functionally conserved among land plants.</title>
        <authorList>
            <person name="Honkanen S."/>
            <person name="Jones V.A."/>
            <person name="Morieri G."/>
            <person name="Champion C."/>
            <person name="Hetherington A.J."/>
            <person name="Kelly S."/>
            <person name="Saint-Marcoux D."/>
            <person name="Proust H."/>
            <person name="Prescott H."/>
            <person name="Dolan L."/>
        </authorList>
    </citation>
    <scope>NUCLEOTIDE SEQUENCE [LARGE SCALE GENOMIC DNA]</scope>
    <source>
        <tissue evidence="2">Whole gametophyte</tissue>
    </source>
</reference>
<name>A0A176VCK3_MARPO</name>
<feature type="region of interest" description="Disordered" evidence="1">
    <location>
        <begin position="1"/>
        <end position="33"/>
    </location>
</feature>
<evidence type="ECO:0000256" key="1">
    <source>
        <dbReference type="SAM" id="MobiDB-lite"/>
    </source>
</evidence>